<geneLocation type="plasmid" evidence="2">
    <name>pb18-3</name>
</geneLocation>
<accession>A0A6C0Y850</accession>
<proteinExistence type="predicted"/>
<sequence>MKSFENQNGKQEASEVSKLYYECLEVSKENAESGSNAAMFSYGDAAKRFVRELKKKFPEWHAKAVELADTAEYTRSSRGYGQYRQNLYYLSFGDTGYYTDPFPARLKRSVLIQEAVFCLLLRYITADRPKDNPTA</sequence>
<organism evidence="1 2">
    <name type="scientific">Acinetobacter indicus</name>
    <dbReference type="NCBI Taxonomy" id="756892"/>
    <lineage>
        <taxon>Bacteria</taxon>
        <taxon>Pseudomonadati</taxon>
        <taxon>Pseudomonadota</taxon>
        <taxon>Gammaproteobacteria</taxon>
        <taxon>Moraxellales</taxon>
        <taxon>Moraxellaceae</taxon>
        <taxon>Acinetobacter</taxon>
    </lineage>
</organism>
<gene>
    <name evidence="1" type="ORF">FSC09_16935</name>
</gene>
<evidence type="ECO:0000313" key="1">
    <source>
        <dbReference type="EMBL" id="QIC72042.1"/>
    </source>
</evidence>
<reference evidence="1 2" key="1">
    <citation type="submission" date="2019-09" db="EMBL/GenBank/DDBJ databases">
        <title>Non-baumannii Acinetobacter spp. carrying blaNDM-1 isolated in China.</title>
        <authorList>
            <person name="Cui C."/>
            <person name="Chen C."/>
            <person name="Sun J."/>
            <person name="Liu Y."/>
        </authorList>
    </citation>
    <scope>NUCLEOTIDE SEQUENCE [LARGE SCALE GENOMIC DNA]</scope>
    <source>
        <strain evidence="1 2">B18</strain>
        <plasmid evidence="2">pb18-3</plasmid>
    </source>
</reference>
<evidence type="ECO:0000313" key="2">
    <source>
        <dbReference type="Proteomes" id="UP000503440"/>
    </source>
</evidence>
<dbReference type="AlphaFoldDB" id="A0A6C0Y850"/>
<dbReference type="EMBL" id="CP044458">
    <property type="protein sequence ID" value="QIC72042.1"/>
    <property type="molecule type" value="Genomic_DNA"/>
</dbReference>
<protein>
    <submittedName>
        <fullName evidence="1">Uncharacterized protein</fullName>
    </submittedName>
</protein>
<name>A0A6C0Y850_9GAMM</name>
<dbReference type="Proteomes" id="UP000503440">
    <property type="component" value="Plasmid pB18-3"/>
</dbReference>
<dbReference type="RefSeq" id="WP_163146600.1">
    <property type="nucleotide sequence ID" value="NZ_CP044458.1"/>
</dbReference>
<keyword evidence="1" id="KW-0614">Plasmid</keyword>